<keyword evidence="1 2" id="KW-0732">Signal</keyword>
<dbReference type="EMBL" id="DVFI01000145">
    <property type="protein sequence ID" value="HIQ63999.1"/>
    <property type="molecule type" value="Genomic_DNA"/>
</dbReference>
<dbReference type="PANTHER" id="PTHR21666:SF289">
    <property type="entry name" value="L-ALA--D-GLU ENDOPEPTIDASE"/>
    <property type="match status" value="1"/>
</dbReference>
<evidence type="ECO:0000256" key="1">
    <source>
        <dbReference type="ARBA" id="ARBA00022729"/>
    </source>
</evidence>
<dbReference type="Proteomes" id="UP000886819">
    <property type="component" value="Unassembled WGS sequence"/>
</dbReference>
<dbReference type="CDD" id="cd12797">
    <property type="entry name" value="M23_peptidase"/>
    <property type="match status" value="1"/>
</dbReference>
<name>A0A9D0YYC4_9FIRM</name>
<dbReference type="InterPro" id="IPR016047">
    <property type="entry name" value="M23ase_b-sheet_dom"/>
</dbReference>
<evidence type="ECO:0000256" key="2">
    <source>
        <dbReference type="SAM" id="SignalP"/>
    </source>
</evidence>
<protein>
    <submittedName>
        <fullName evidence="4">M23 family metallopeptidase</fullName>
    </submittedName>
</protein>
<dbReference type="AlphaFoldDB" id="A0A9D0YYC4"/>
<dbReference type="PANTHER" id="PTHR21666">
    <property type="entry name" value="PEPTIDASE-RELATED"/>
    <property type="match status" value="1"/>
</dbReference>
<proteinExistence type="predicted"/>
<dbReference type="GO" id="GO:0004222">
    <property type="term" value="F:metalloendopeptidase activity"/>
    <property type="evidence" value="ECO:0007669"/>
    <property type="project" value="TreeGrafter"/>
</dbReference>
<reference evidence="4" key="2">
    <citation type="journal article" date="2021" name="PeerJ">
        <title>Extensive microbial diversity within the chicken gut microbiome revealed by metagenomics and culture.</title>
        <authorList>
            <person name="Gilroy R."/>
            <person name="Ravi A."/>
            <person name="Getino M."/>
            <person name="Pursley I."/>
            <person name="Horton D.L."/>
            <person name="Alikhan N.F."/>
            <person name="Baker D."/>
            <person name="Gharbi K."/>
            <person name="Hall N."/>
            <person name="Watson M."/>
            <person name="Adriaenssens E.M."/>
            <person name="Foster-Nyarko E."/>
            <person name="Jarju S."/>
            <person name="Secka A."/>
            <person name="Antonio M."/>
            <person name="Oren A."/>
            <person name="Chaudhuri R.R."/>
            <person name="La Ragione R."/>
            <person name="Hildebrand F."/>
            <person name="Pallen M.J."/>
        </authorList>
    </citation>
    <scope>NUCLEOTIDE SEQUENCE</scope>
    <source>
        <strain evidence="4">ChiHile30-977</strain>
    </source>
</reference>
<sequence length="185" mass="20043">MKRTLWAAMLVCLFALAAQASELEAQDAPCDSPCPVLGEQMTDPTRIFPLPLDSDYGYEDGFGDGRSFGGERSHEGIDIIVEKGTPVLSVCNGVVTQKGWLTLGGWRIGVTDAFGVYHYYAHLSSYADVEVGDAVSAGDVLGYVGSTGYGPEGTDDQMIPHLHFGLYVDDVAVNPYDYLRHWEGL</sequence>
<dbReference type="InterPro" id="IPR050570">
    <property type="entry name" value="Cell_wall_metabolism_enzyme"/>
</dbReference>
<reference evidence="4" key="1">
    <citation type="submission" date="2020-10" db="EMBL/GenBank/DDBJ databases">
        <authorList>
            <person name="Gilroy R."/>
        </authorList>
    </citation>
    <scope>NUCLEOTIDE SEQUENCE</scope>
    <source>
        <strain evidence="4">ChiHile30-977</strain>
    </source>
</reference>
<evidence type="ECO:0000259" key="3">
    <source>
        <dbReference type="Pfam" id="PF01551"/>
    </source>
</evidence>
<organism evidence="4 5">
    <name type="scientific">Candidatus Avichristensenella intestinipullorum</name>
    <dbReference type="NCBI Taxonomy" id="2840693"/>
    <lineage>
        <taxon>Bacteria</taxon>
        <taxon>Bacillati</taxon>
        <taxon>Bacillota</taxon>
        <taxon>Clostridia</taxon>
        <taxon>Candidatus Avichristensenella</taxon>
    </lineage>
</organism>
<comment type="caution">
    <text evidence="4">The sequence shown here is derived from an EMBL/GenBank/DDBJ whole genome shotgun (WGS) entry which is preliminary data.</text>
</comment>
<dbReference type="SUPFAM" id="SSF51261">
    <property type="entry name" value="Duplicated hybrid motif"/>
    <property type="match status" value="1"/>
</dbReference>
<dbReference type="Pfam" id="PF01551">
    <property type="entry name" value="Peptidase_M23"/>
    <property type="match status" value="1"/>
</dbReference>
<feature type="signal peptide" evidence="2">
    <location>
        <begin position="1"/>
        <end position="20"/>
    </location>
</feature>
<dbReference type="InterPro" id="IPR011055">
    <property type="entry name" value="Dup_hybrid_motif"/>
</dbReference>
<feature type="chain" id="PRO_5038843573" evidence="2">
    <location>
        <begin position="21"/>
        <end position="185"/>
    </location>
</feature>
<accession>A0A9D0YYC4</accession>
<evidence type="ECO:0000313" key="5">
    <source>
        <dbReference type="Proteomes" id="UP000886819"/>
    </source>
</evidence>
<dbReference type="Gene3D" id="2.70.70.10">
    <property type="entry name" value="Glucose Permease (Domain IIA)"/>
    <property type="match status" value="1"/>
</dbReference>
<feature type="domain" description="M23ase beta-sheet core" evidence="3">
    <location>
        <begin position="73"/>
        <end position="175"/>
    </location>
</feature>
<gene>
    <name evidence="4" type="ORF">IAA66_10545</name>
</gene>
<evidence type="ECO:0000313" key="4">
    <source>
        <dbReference type="EMBL" id="HIQ63999.1"/>
    </source>
</evidence>